<gene>
    <name evidence="3" type="ORF">FNH13_12840</name>
</gene>
<evidence type="ECO:0000313" key="4">
    <source>
        <dbReference type="Proteomes" id="UP000315395"/>
    </source>
</evidence>
<dbReference type="Proteomes" id="UP000315395">
    <property type="component" value="Chromosome"/>
</dbReference>
<feature type="domain" description="DUF1206" evidence="2">
    <location>
        <begin position="106"/>
        <end position="172"/>
    </location>
</feature>
<evidence type="ECO:0000313" key="3">
    <source>
        <dbReference type="EMBL" id="QDO89102.1"/>
    </source>
</evidence>
<evidence type="ECO:0000259" key="2">
    <source>
        <dbReference type="Pfam" id="PF06724"/>
    </source>
</evidence>
<feature type="transmembrane region" description="Helical" evidence="1">
    <location>
        <begin position="199"/>
        <end position="220"/>
    </location>
</feature>
<keyword evidence="1" id="KW-0472">Membrane</keyword>
<dbReference type="RefSeq" id="WP_143783779.1">
    <property type="nucleotide sequence ID" value="NZ_CP041616.1"/>
</dbReference>
<feature type="transmembrane region" description="Helical" evidence="1">
    <location>
        <begin position="65"/>
        <end position="86"/>
    </location>
</feature>
<dbReference type="EMBL" id="CP041616">
    <property type="protein sequence ID" value="QDO89102.1"/>
    <property type="molecule type" value="Genomic_DNA"/>
</dbReference>
<dbReference type="OrthoDB" id="4552598at2"/>
<keyword evidence="1" id="KW-0812">Transmembrane</keyword>
<proteinExistence type="predicted"/>
<dbReference type="KEGG" id="orz:FNH13_12840"/>
<dbReference type="InterPro" id="IPR009597">
    <property type="entry name" value="DUF1206"/>
</dbReference>
<dbReference type="AlphaFoldDB" id="A0A516GC75"/>
<feature type="transmembrane region" description="Helical" evidence="1">
    <location>
        <begin position="20"/>
        <end position="45"/>
    </location>
</feature>
<keyword evidence="1" id="KW-1133">Transmembrane helix</keyword>
<feature type="transmembrane region" description="Helical" evidence="1">
    <location>
        <begin position="240"/>
        <end position="258"/>
    </location>
</feature>
<dbReference type="Pfam" id="PF06724">
    <property type="entry name" value="DUF1206"/>
    <property type="match status" value="3"/>
</dbReference>
<sequence>MSNDPQDLAARARRSDALEILARIGFAASGLVHLLIACIAVQVAMGGSGEADESGALHQLSGTPMGGVLLWLISAAFVALAVWHLVEAVLPRHESAKDQLLGRGKAVAKAVVYGAMGWTAFRVVTGSGADSGETSTEATSTLMTAPAGRILVAVLALVVLGVGVYHVYKGATQKFLEDLHATGGREVTRTVTVVGTTGYIAKGVALGIVGVLFGVAAITADADQQTGMDAALKALRDQPFGVVLLLLVAAGLATYGLYSFARARYSTMAESMS</sequence>
<protein>
    <submittedName>
        <fullName evidence="3">DUF1206 domain-containing protein</fullName>
    </submittedName>
</protein>
<feature type="domain" description="DUF1206" evidence="2">
    <location>
        <begin position="198"/>
        <end position="265"/>
    </location>
</feature>
<evidence type="ECO:0000256" key="1">
    <source>
        <dbReference type="SAM" id="Phobius"/>
    </source>
</evidence>
<accession>A0A516GC75</accession>
<name>A0A516GC75_9MICO</name>
<reference evidence="3 4" key="1">
    <citation type="submission" date="2019-07" db="EMBL/GenBank/DDBJ databases">
        <title>complete genome sequencing of Ornithinimicrobium sp. H23M54.</title>
        <authorList>
            <person name="Bae J.-W."/>
            <person name="Lee S.-Y."/>
        </authorList>
    </citation>
    <scope>NUCLEOTIDE SEQUENCE [LARGE SCALE GENOMIC DNA]</scope>
    <source>
        <strain evidence="3 4">H23M54</strain>
    </source>
</reference>
<feature type="transmembrane region" description="Helical" evidence="1">
    <location>
        <begin position="106"/>
        <end position="127"/>
    </location>
</feature>
<feature type="transmembrane region" description="Helical" evidence="1">
    <location>
        <begin position="147"/>
        <end position="168"/>
    </location>
</feature>
<keyword evidence="4" id="KW-1185">Reference proteome</keyword>
<feature type="domain" description="DUF1206" evidence="2">
    <location>
        <begin position="24"/>
        <end position="89"/>
    </location>
</feature>
<organism evidence="3 4">
    <name type="scientific">Ornithinimicrobium ciconiae</name>
    <dbReference type="NCBI Taxonomy" id="2594265"/>
    <lineage>
        <taxon>Bacteria</taxon>
        <taxon>Bacillati</taxon>
        <taxon>Actinomycetota</taxon>
        <taxon>Actinomycetes</taxon>
        <taxon>Micrococcales</taxon>
        <taxon>Ornithinimicrobiaceae</taxon>
        <taxon>Ornithinimicrobium</taxon>
    </lineage>
</organism>